<protein>
    <submittedName>
        <fullName evidence="2">Uncharacterized protein</fullName>
    </submittedName>
</protein>
<comment type="caution">
    <text evidence="2">The sequence shown here is derived from an EMBL/GenBank/DDBJ whole genome shotgun (WGS) entry which is preliminary data.</text>
</comment>
<dbReference type="AlphaFoldDB" id="A0AAD6TT25"/>
<name>A0AAD6TT25_9AGAR</name>
<feature type="compositionally biased region" description="Basic and acidic residues" evidence="1">
    <location>
        <begin position="70"/>
        <end position="105"/>
    </location>
</feature>
<dbReference type="Proteomes" id="UP001222325">
    <property type="component" value="Unassembled WGS sequence"/>
</dbReference>
<evidence type="ECO:0000313" key="3">
    <source>
        <dbReference type="Proteomes" id="UP001222325"/>
    </source>
</evidence>
<organism evidence="2 3">
    <name type="scientific">Mycena belliarum</name>
    <dbReference type="NCBI Taxonomy" id="1033014"/>
    <lineage>
        <taxon>Eukaryota</taxon>
        <taxon>Fungi</taxon>
        <taxon>Dikarya</taxon>
        <taxon>Basidiomycota</taxon>
        <taxon>Agaricomycotina</taxon>
        <taxon>Agaricomycetes</taxon>
        <taxon>Agaricomycetidae</taxon>
        <taxon>Agaricales</taxon>
        <taxon>Marasmiineae</taxon>
        <taxon>Mycenaceae</taxon>
        <taxon>Mycena</taxon>
    </lineage>
</organism>
<feature type="compositionally biased region" description="Basic and acidic residues" evidence="1">
    <location>
        <begin position="8"/>
        <end position="32"/>
    </location>
</feature>
<gene>
    <name evidence="2" type="ORF">B0H15DRAFT_954643</name>
</gene>
<feature type="region of interest" description="Disordered" evidence="1">
    <location>
        <begin position="1"/>
        <end position="32"/>
    </location>
</feature>
<evidence type="ECO:0000313" key="2">
    <source>
        <dbReference type="EMBL" id="KAJ7078297.1"/>
    </source>
</evidence>
<sequence length="165" mass="18723">MTLARGRKPLDPDEKAERRQASLVKYREKKGEELRAAARLRMQKNRAALMEADEATVRRHKRLARKSSTKYRDSNRKKIRASDTERRAQKRLEHSAEEESTKQDPKGSCAPGFGVRAPRAMPDECREGCGEIACEGCACICTASSRWLEHQHYRTDAWHAAGCPA</sequence>
<reference evidence="2" key="1">
    <citation type="submission" date="2023-03" db="EMBL/GenBank/DDBJ databases">
        <title>Massive genome expansion in bonnet fungi (Mycena s.s.) driven by repeated elements and novel gene families across ecological guilds.</title>
        <authorList>
            <consortium name="Lawrence Berkeley National Laboratory"/>
            <person name="Harder C.B."/>
            <person name="Miyauchi S."/>
            <person name="Viragh M."/>
            <person name="Kuo A."/>
            <person name="Thoen E."/>
            <person name="Andreopoulos B."/>
            <person name="Lu D."/>
            <person name="Skrede I."/>
            <person name="Drula E."/>
            <person name="Henrissat B."/>
            <person name="Morin E."/>
            <person name="Kohler A."/>
            <person name="Barry K."/>
            <person name="LaButti K."/>
            <person name="Morin E."/>
            <person name="Salamov A."/>
            <person name="Lipzen A."/>
            <person name="Mereny Z."/>
            <person name="Hegedus B."/>
            <person name="Baldrian P."/>
            <person name="Stursova M."/>
            <person name="Weitz H."/>
            <person name="Taylor A."/>
            <person name="Grigoriev I.V."/>
            <person name="Nagy L.G."/>
            <person name="Martin F."/>
            <person name="Kauserud H."/>
        </authorList>
    </citation>
    <scope>NUCLEOTIDE SEQUENCE</scope>
    <source>
        <strain evidence="2">CBHHK173m</strain>
    </source>
</reference>
<evidence type="ECO:0000256" key="1">
    <source>
        <dbReference type="SAM" id="MobiDB-lite"/>
    </source>
</evidence>
<proteinExistence type="predicted"/>
<feature type="compositionally biased region" description="Basic residues" evidence="1">
    <location>
        <begin position="58"/>
        <end position="69"/>
    </location>
</feature>
<accession>A0AAD6TT25</accession>
<feature type="region of interest" description="Disordered" evidence="1">
    <location>
        <begin position="48"/>
        <end position="115"/>
    </location>
</feature>
<keyword evidence="3" id="KW-1185">Reference proteome</keyword>
<dbReference type="EMBL" id="JARJCN010000067">
    <property type="protein sequence ID" value="KAJ7078297.1"/>
    <property type="molecule type" value="Genomic_DNA"/>
</dbReference>